<dbReference type="RefSeq" id="WP_093261915.1">
    <property type="nucleotide sequence ID" value="NZ_FNOK01000004.1"/>
</dbReference>
<comment type="similarity">
    <text evidence="4">Belongs to the thiolase-like superfamily. Beta-ketoacyl-ACP synthases family.</text>
</comment>
<dbReference type="Pfam" id="PF02801">
    <property type="entry name" value="Ketoacyl-synt_C"/>
    <property type="match status" value="1"/>
</dbReference>
<dbReference type="InterPro" id="IPR014031">
    <property type="entry name" value="Ketoacyl_synth_C"/>
</dbReference>
<dbReference type="Pfam" id="PF08990">
    <property type="entry name" value="Docking"/>
    <property type="match status" value="1"/>
</dbReference>
<dbReference type="Pfam" id="PF16197">
    <property type="entry name" value="KAsynt_C_assoc"/>
    <property type="match status" value="1"/>
</dbReference>
<dbReference type="Proteomes" id="UP000199529">
    <property type="component" value="Unassembled WGS sequence"/>
</dbReference>
<dbReference type="InterPro" id="IPR016039">
    <property type="entry name" value="Thiolase-like"/>
</dbReference>
<name>A0A1H2UTA3_9PSEU</name>
<evidence type="ECO:0000256" key="2">
    <source>
        <dbReference type="ARBA" id="ARBA00022679"/>
    </source>
</evidence>
<evidence type="ECO:0000313" key="6">
    <source>
        <dbReference type="EMBL" id="SDW59158.1"/>
    </source>
</evidence>
<evidence type="ECO:0000259" key="5">
    <source>
        <dbReference type="PROSITE" id="PS52004"/>
    </source>
</evidence>
<dbReference type="PROSITE" id="PS52004">
    <property type="entry name" value="KS3_2"/>
    <property type="match status" value="1"/>
</dbReference>
<dbReference type="EMBL" id="FNOK01000004">
    <property type="protein sequence ID" value="SDW59158.1"/>
    <property type="molecule type" value="Genomic_DNA"/>
</dbReference>
<dbReference type="SUPFAM" id="SSF53901">
    <property type="entry name" value="Thiolase-like"/>
    <property type="match status" value="1"/>
</dbReference>
<proteinExistence type="inferred from homology"/>
<dbReference type="OrthoDB" id="3651481at2"/>
<dbReference type="PANTHER" id="PTHR43775">
    <property type="entry name" value="FATTY ACID SYNTHASE"/>
    <property type="match status" value="1"/>
</dbReference>
<dbReference type="PANTHER" id="PTHR43775:SF51">
    <property type="entry name" value="INACTIVE PHENOLPHTHIOCEROL SYNTHESIS POLYKETIDE SYNTHASE TYPE I PKS1-RELATED"/>
    <property type="match status" value="1"/>
</dbReference>
<accession>A0A1H2UTA3</accession>
<dbReference type="CDD" id="cd00833">
    <property type="entry name" value="PKS"/>
    <property type="match status" value="1"/>
</dbReference>
<keyword evidence="7" id="KW-1185">Reference proteome</keyword>
<protein>
    <submittedName>
        <fullName evidence="6">Erythronolide synthase docking</fullName>
    </submittedName>
</protein>
<dbReference type="PROSITE" id="PS00606">
    <property type="entry name" value="KS3_1"/>
    <property type="match status" value="1"/>
</dbReference>
<dbReference type="GO" id="GO:0030639">
    <property type="term" value="P:polyketide biosynthetic process"/>
    <property type="evidence" value="ECO:0007669"/>
    <property type="project" value="UniProtKB-ARBA"/>
</dbReference>
<dbReference type="InterPro" id="IPR032821">
    <property type="entry name" value="PKS_assoc"/>
</dbReference>
<evidence type="ECO:0000313" key="7">
    <source>
        <dbReference type="Proteomes" id="UP000199529"/>
    </source>
</evidence>
<dbReference type="Gene3D" id="3.30.70.3290">
    <property type="match status" value="1"/>
</dbReference>
<keyword evidence="2 4" id="KW-0808">Transferase</keyword>
<feature type="domain" description="Ketosynthase family 3 (KS3)" evidence="5">
    <location>
        <begin position="33"/>
        <end position="446"/>
    </location>
</feature>
<organism evidence="6 7">
    <name type="scientific">Saccharopolyspora shandongensis</name>
    <dbReference type="NCBI Taxonomy" id="418495"/>
    <lineage>
        <taxon>Bacteria</taxon>
        <taxon>Bacillati</taxon>
        <taxon>Actinomycetota</taxon>
        <taxon>Actinomycetes</taxon>
        <taxon>Pseudonocardiales</taxon>
        <taxon>Pseudonocardiaceae</taxon>
        <taxon>Saccharopolyspora</taxon>
    </lineage>
</organism>
<reference evidence="7" key="1">
    <citation type="submission" date="2016-10" db="EMBL/GenBank/DDBJ databases">
        <authorList>
            <person name="Varghese N."/>
            <person name="Submissions S."/>
        </authorList>
    </citation>
    <scope>NUCLEOTIDE SEQUENCE [LARGE SCALE GENOMIC DNA]</scope>
    <source>
        <strain evidence="7">CGMCC 4.3530</strain>
    </source>
</reference>
<evidence type="ECO:0000256" key="4">
    <source>
        <dbReference type="RuleBase" id="RU003694"/>
    </source>
</evidence>
<dbReference type="InterPro" id="IPR015083">
    <property type="entry name" value="NorB/c/GfsB-D-like_docking"/>
</dbReference>
<dbReference type="GO" id="GO:0004312">
    <property type="term" value="F:fatty acid synthase activity"/>
    <property type="evidence" value="ECO:0007669"/>
    <property type="project" value="TreeGrafter"/>
</dbReference>
<dbReference type="InterPro" id="IPR018201">
    <property type="entry name" value="Ketoacyl_synth_AS"/>
</dbReference>
<comment type="cofactor">
    <cofactor evidence="1">
        <name>pantetheine 4'-phosphate</name>
        <dbReference type="ChEBI" id="CHEBI:47942"/>
    </cofactor>
</comment>
<dbReference type="GO" id="GO:0006633">
    <property type="term" value="P:fatty acid biosynthetic process"/>
    <property type="evidence" value="ECO:0007669"/>
    <property type="project" value="InterPro"/>
</dbReference>
<keyword evidence="3" id="KW-0511">Multifunctional enzyme</keyword>
<sequence length="604" mass="63664">MAEDDELRDYLKRVTLELRRARRRLQEADDRQHEPIAIVGMACRYPGGIGSPEDLWRLVANGEEAIGGLPTDRGWDAAAPTGFPRAGGFLHDAAEFDPAPFRLSAEEARVVDPQQRLLLETSWEALERAGIDPTSLRGSSTGVFAGVMYNDYGGHLAAKGFDSDLLVGSAPSVASGRIAYSLGLQGPAMTVDTACSSGLVALHTALHSLRHRECSLALVGGVAVMATPTAILAFGRQGVLAPDGRCKSFAAAADGWGLSEGVGVLALERLSDARRAGRPVLAVVRGSAIVQDGASHGLTAPNGQAHRRMIRQALAAARLSASDVDAVEAHGTGTPLGDSIEAQALLDTYGADRTRPLWLGSIKSNLGHTQAAGGVAGVIKMVMAQRHGVLPRTLHSREPSPLVDWAGDAVRLLVDAAPWPESDHPRRAAISSFGISGTNVHVIVEQMPDDPENRPDPGQSPEGAPWLLSAASPEALRAQAARLSAHLAARPEPTDLDVGHSLARSRAGLPHRAAVIGNGREERRRALAALAEGRTATELIHGGDAPSEPGSAEVDRLVAAHCRGGSVDFDAAFPGGRLVDLPTYPFQHRHYWLQSDDPEGFGAP</sequence>
<dbReference type="InterPro" id="IPR020841">
    <property type="entry name" value="PKS_Beta-ketoAc_synthase_dom"/>
</dbReference>
<gene>
    <name evidence="6" type="ORF">SAMN05216215_100477</name>
</gene>
<dbReference type="Pfam" id="PF00109">
    <property type="entry name" value="ketoacyl-synt"/>
    <property type="match status" value="1"/>
</dbReference>
<dbReference type="Gene3D" id="3.40.47.10">
    <property type="match status" value="1"/>
</dbReference>
<evidence type="ECO:0000256" key="3">
    <source>
        <dbReference type="ARBA" id="ARBA00023268"/>
    </source>
</evidence>
<evidence type="ECO:0000256" key="1">
    <source>
        <dbReference type="ARBA" id="ARBA00001957"/>
    </source>
</evidence>
<dbReference type="GO" id="GO:0004315">
    <property type="term" value="F:3-oxoacyl-[acyl-carrier-protein] synthase activity"/>
    <property type="evidence" value="ECO:0007669"/>
    <property type="project" value="InterPro"/>
</dbReference>
<dbReference type="SMART" id="SM00825">
    <property type="entry name" value="PKS_KS"/>
    <property type="match status" value="1"/>
</dbReference>
<dbReference type="FunFam" id="3.40.47.10:FF:000019">
    <property type="entry name" value="Polyketide synthase type I"/>
    <property type="match status" value="1"/>
</dbReference>
<dbReference type="AlphaFoldDB" id="A0A1H2UTA3"/>
<dbReference type="STRING" id="418495.SAMN05216215_100477"/>
<dbReference type="InterPro" id="IPR014030">
    <property type="entry name" value="Ketoacyl_synth_N"/>
</dbReference>
<dbReference type="InterPro" id="IPR050091">
    <property type="entry name" value="PKS_NRPS_Biosynth_Enz"/>
</dbReference>